<evidence type="ECO:0000313" key="10">
    <source>
        <dbReference type="Proteomes" id="UP000002282"/>
    </source>
</evidence>
<keyword evidence="10" id="KW-1185">Reference proteome</keyword>
<organism evidence="9 10">
    <name type="scientific">Drosophila yakuba</name>
    <name type="common">Fruit fly</name>
    <dbReference type="NCBI Taxonomy" id="7245"/>
    <lineage>
        <taxon>Eukaryota</taxon>
        <taxon>Metazoa</taxon>
        <taxon>Ecdysozoa</taxon>
        <taxon>Arthropoda</taxon>
        <taxon>Hexapoda</taxon>
        <taxon>Insecta</taxon>
        <taxon>Pterygota</taxon>
        <taxon>Neoptera</taxon>
        <taxon>Endopterygota</taxon>
        <taxon>Diptera</taxon>
        <taxon>Brachycera</taxon>
        <taxon>Muscomorpha</taxon>
        <taxon>Ephydroidea</taxon>
        <taxon>Drosophilidae</taxon>
        <taxon>Drosophila</taxon>
        <taxon>Sophophora</taxon>
    </lineage>
</organism>
<evidence type="ECO:0000256" key="7">
    <source>
        <dbReference type="ARBA" id="ARBA00022840"/>
    </source>
</evidence>
<reference evidence="9 10" key="1">
    <citation type="journal article" date="2007" name="Nature">
        <title>Evolution of genes and genomes on the Drosophila phylogeny.</title>
        <authorList>
            <consortium name="Drosophila 12 Genomes Consortium"/>
            <person name="Clark A.G."/>
            <person name="Eisen M.B."/>
            <person name="Smith D.R."/>
            <person name="Bergman C.M."/>
            <person name="Oliver B."/>
            <person name="Markow T.A."/>
            <person name="Kaufman T.C."/>
            <person name="Kellis M."/>
            <person name="Gelbart W."/>
            <person name="Iyer V.N."/>
            <person name="Pollard D.A."/>
            <person name="Sackton T.B."/>
            <person name="Larracuente A.M."/>
            <person name="Singh N.D."/>
            <person name="Abad J.P."/>
            <person name="Abt D.N."/>
            <person name="Adryan B."/>
            <person name="Aguade M."/>
            <person name="Akashi H."/>
            <person name="Anderson W.W."/>
            <person name="Aquadro C.F."/>
            <person name="Ardell D.H."/>
            <person name="Arguello R."/>
            <person name="Artieri C.G."/>
            <person name="Barbash D.A."/>
            <person name="Barker D."/>
            <person name="Barsanti P."/>
            <person name="Batterham P."/>
            <person name="Batzoglou S."/>
            <person name="Begun D."/>
            <person name="Bhutkar A."/>
            <person name="Blanco E."/>
            <person name="Bosak S.A."/>
            <person name="Bradley R.K."/>
            <person name="Brand A.D."/>
            <person name="Brent M.R."/>
            <person name="Brooks A.N."/>
            <person name="Brown R.H."/>
            <person name="Butlin R.K."/>
            <person name="Caggese C."/>
            <person name="Calvi B.R."/>
            <person name="Bernardo de Carvalho A."/>
            <person name="Caspi A."/>
            <person name="Castrezana S."/>
            <person name="Celniker S.E."/>
            <person name="Chang J.L."/>
            <person name="Chapple C."/>
            <person name="Chatterji S."/>
            <person name="Chinwalla A."/>
            <person name="Civetta A."/>
            <person name="Clifton S.W."/>
            <person name="Comeron J.M."/>
            <person name="Costello J.C."/>
            <person name="Coyne J.A."/>
            <person name="Daub J."/>
            <person name="David R.G."/>
            <person name="Delcher A.L."/>
            <person name="Delehaunty K."/>
            <person name="Do C.B."/>
            <person name="Ebling H."/>
            <person name="Edwards K."/>
            <person name="Eickbush T."/>
            <person name="Evans J.D."/>
            <person name="Filipski A."/>
            <person name="Findeiss S."/>
            <person name="Freyhult E."/>
            <person name="Fulton L."/>
            <person name="Fulton R."/>
            <person name="Garcia A.C."/>
            <person name="Gardiner A."/>
            <person name="Garfield D.A."/>
            <person name="Garvin B.E."/>
            <person name="Gibson G."/>
            <person name="Gilbert D."/>
            <person name="Gnerre S."/>
            <person name="Godfrey J."/>
            <person name="Good R."/>
            <person name="Gotea V."/>
            <person name="Gravely B."/>
            <person name="Greenberg A.J."/>
            <person name="Griffiths-Jones S."/>
            <person name="Gross S."/>
            <person name="Guigo R."/>
            <person name="Gustafson E.A."/>
            <person name="Haerty W."/>
            <person name="Hahn M.W."/>
            <person name="Halligan D.L."/>
            <person name="Halpern A.L."/>
            <person name="Halter G.M."/>
            <person name="Han M.V."/>
            <person name="Heger A."/>
            <person name="Hillier L."/>
            <person name="Hinrichs A.S."/>
            <person name="Holmes I."/>
            <person name="Hoskins R.A."/>
            <person name="Hubisz M.J."/>
            <person name="Hultmark D."/>
            <person name="Huntley M.A."/>
            <person name="Jaffe D.B."/>
            <person name="Jagadeeshan S."/>
            <person name="Jeck W.R."/>
            <person name="Johnson J."/>
            <person name="Jones C.D."/>
            <person name="Jordan W.C."/>
            <person name="Karpen G.H."/>
            <person name="Kataoka E."/>
            <person name="Keightley P.D."/>
            <person name="Kheradpour P."/>
            <person name="Kirkness E.F."/>
            <person name="Koerich L.B."/>
            <person name="Kristiansen K."/>
            <person name="Kudrna D."/>
            <person name="Kulathinal R.J."/>
            <person name="Kumar S."/>
            <person name="Kwok R."/>
            <person name="Lander E."/>
            <person name="Langley C.H."/>
            <person name="Lapoint R."/>
            <person name="Lazzaro B.P."/>
            <person name="Lee S.J."/>
            <person name="Levesque L."/>
            <person name="Li R."/>
            <person name="Lin C.F."/>
            <person name="Lin M.F."/>
            <person name="Lindblad-Toh K."/>
            <person name="Llopart A."/>
            <person name="Long M."/>
            <person name="Low L."/>
            <person name="Lozovsky E."/>
            <person name="Lu J."/>
            <person name="Luo M."/>
            <person name="Machado C.A."/>
            <person name="Makalowski W."/>
            <person name="Marzo M."/>
            <person name="Matsuda M."/>
            <person name="Matzkin L."/>
            <person name="McAllister B."/>
            <person name="McBride C.S."/>
            <person name="McKernan B."/>
            <person name="McKernan K."/>
            <person name="Mendez-Lago M."/>
            <person name="Minx P."/>
            <person name="Mollenhauer M.U."/>
            <person name="Montooth K."/>
            <person name="Mount S.M."/>
            <person name="Mu X."/>
            <person name="Myers E."/>
            <person name="Negre B."/>
            <person name="Newfeld S."/>
            <person name="Nielsen R."/>
            <person name="Noor M.A."/>
            <person name="O'Grady P."/>
            <person name="Pachter L."/>
            <person name="Papaceit M."/>
            <person name="Parisi M.J."/>
            <person name="Parisi M."/>
            <person name="Parts L."/>
            <person name="Pedersen J.S."/>
            <person name="Pesole G."/>
            <person name="Phillippy A.M."/>
            <person name="Ponting C.P."/>
            <person name="Pop M."/>
            <person name="Porcelli D."/>
            <person name="Powell J.R."/>
            <person name="Prohaska S."/>
            <person name="Pruitt K."/>
            <person name="Puig M."/>
            <person name="Quesneville H."/>
            <person name="Ram K.R."/>
            <person name="Rand D."/>
            <person name="Rasmussen M.D."/>
            <person name="Reed L.K."/>
            <person name="Reenan R."/>
            <person name="Reily A."/>
            <person name="Remington K.A."/>
            <person name="Rieger T.T."/>
            <person name="Ritchie M.G."/>
            <person name="Robin C."/>
            <person name="Rogers Y.H."/>
            <person name="Rohde C."/>
            <person name="Rozas J."/>
            <person name="Rubenfield M.J."/>
            <person name="Ruiz A."/>
            <person name="Russo S."/>
            <person name="Salzberg S.L."/>
            <person name="Sanchez-Gracia A."/>
            <person name="Saranga D.J."/>
            <person name="Sato H."/>
            <person name="Schaeffer S.W."/>
            <person name="Schatz M.C."/>
            <person name="Schlenke T."/>
            <person name="Schwartz R."/>
            <person name="Segarra C."/>
            <person name="Singh R.S."/>
            <person name="Sirot L."/>
            <person name="Sirota M."/>
            <person name="Sisneros N.B."/>
            <person name="Smith C.D."/>
            <person name="Smith T.F."/>
            <person name="Spieth J."/>
            <person name="Stage D.E."/>
            <person name="Stark A."/>
            <person name="Stephan W."/>
            <person name="Strausberg R.L."/>
            <person name="Strempel S."/>
            <person name="Sturgill D."/>
            <person name="Sutton G."/>
            <person name="Sutton G.G."/>
            <person name="Tao W."/>
            <person name="Teichmann S."/>
            <person name="Tobari Y.N."/>
            <person name="Tomimura Y."/>
            <person name="Tsolas J.M."/>
            <person name="Valente V.L."/>
            <person name="Venter E."/>
            <person name="Venter J.C."/>
            <person name="Vicario S."/>
            <person name="Vieira F.G."/>
            <person name="Vilella A.J."/>
            <person name="Villasante A."/>
            <person name="Walenz B."/>
            <person name="Wang J."/>
            <person name="Wasserman M."/>
            <person name="Watts T."/>
            <person name="Wilson D."/>
            <person name="Wilson R.K."/>
            <person name="Wing R.A."/>
            <person name="Wolfner M.F."/>
            <person name="Wong A."/>
            <person name="Wong G.K."/>
            <person name="Wu C.I."/>
            <person name="Wu G."/>
            <person name="Yamamoto D."/>
            <person name="Yang H.P."/>
            <person name="Yang S.P."/>
            <person name="Yorke J.A."/>
            <person name="Yoshida K."/>
            <person name="Zdobnov E."/>
            <person name="Zhang P."/>
            <person name="Zhang Y."/>
            <person name="Zimin A.V."/>
            <person name="Baldwin J."/>
            <person name="Abdouelleil A."/>
            <person name="Abdulkadir J."/>
            <person name="Abebe A."/>
            <person name="Abera B."/>
            <person name="Abreu J."/>
            <person name="Acer S.C."/>
            <person name="Aftuck L."/>
            <person name="Alexander A."/>
            <person name="An P."/>
            <person name="Anderson E."/>
            <person name="Anderson S."/>
            <person name="Arachi H."/>
            <person name="Azer M."/>
            <person name="Bachantsang P."/>
            <person name="Barry A."/>
            <person name="Bayul T."/>
            <person name="Berlin A."/>
            <person name="Bessette D."/>
            <person name="Bloom T."/>
            <person name="Blye J."/>
            <person name="Boguslavskiy L."/>
            <person name="Bonnet C."/>
            <person name="Boukhgalter B."/>
            <person name="Bourzgui I."/>
            <person name="Brown A."/>
            <person name="Cahill P."/>
            <person name="Channer S."/>
            <person name="Cheshatsang Y."/>
            <person name="Chuda L."/>
            <person name="Citroen M."/>
            <person name="Collymore A."/>
            <person name="Cooke P."/>
            <person name="Costello M."/>
            <person name="D'Aco K."/>
            <person name="Daza R."/>
            <person name="De Haan G."/>
            <person name="DeGray S."/>
            <person name="DeMaso C."/>
            <person name="Dhargay N."/>
            <person name="Dooley K."/>
            <person name="Dooley E."/>
            <person name="Doricent M."/>
            <person name="Dorje P."/>
            <person name="Dorjee K."/>
            <person name="Dupes A."/>
            <person name="Elong R."/>
            <person name="Falk J."/>
            <person name="Farina A."/>
            <person name="Faro S."/>
            <person name="Ferguson D."/>
            <person name="Fisher S."/>
            <person name="Foley C.D."/>
            <person name="Franke A."/>
            <person name="Friedrich D."/>
            <person name="Gadbois L."/>
            <person name="Gearin G."/>
            <person name="Gearin C.R."/>
            <person name="Giannoukos G."/>
            <person name="Goode T."/>
            <person name="Graham J."/>
            <person name="Grandbois E."/>
            <person name="Grewal S."/>
            <person name="Gyaltsen K."/>
            <person name="Hafez N."/>
            <person name="Hagos B."/>
            <person name="Hall J."/>
            <person name="Henson C."/>
            <person name="Hollinger A."/>
            <person name="Honan T."/>
            <person name="Huard M.D."/>
            <person name="Hughes L."/>
            <person name="Hurhula B."/>
            <person name="Husby M.E."/>
            <person name="Kamat A."/>
            <person name="Kanga B."/>
            <person name="Kashin S."/>
            <person name="Khazanovich D."/>
            <person name="Kisner P."/>
            <person name="Lance K."/>
            <person name="Lara M."/>
            <person name="Lee W."/>
            <person name="Lennon N."/>
            <person name="Letendre F."/>
            <person name="LeVine R."/>
            <person name="Lipovsky A."/>
            <person name="Liu X."/>
            <person name="Liu J."/>
            <person name="Liu S."/>
            <person name="Lokyitsang T."/>
            <person name="Lokyitsang Y."/>
            <person name="Lubonja R."/>
            <person name="Lui A."/>
            <person name="MacDonald P."/>
            <person name="Magnisalis V."/>
            <person name="Maru K."/>
            <person name="Matthews C."/>
            <person name="McCusker W."/>
            <person name="McDonough S."/>
            <person name="Mehta T."/>
            <person name="Meldrim J."/>
            <person name="Meneus L."/>
            <person name="Mihai O."/>
            <person name="Mihalev A."/>
            <person name="Mihova T."/>
            <person name="Mittelman R."/>
            <person name="Mlenga V."/>
            <person name="Montmayeur A."/>
            <person name="Mulrain L."/>
            <person name="Navidi A."/>
            <person name="Naylor J."/>
            <person name="Negash T."/>
            <person name="Nguyen T."/>
            <person name="Nguyen N."/>
            <person name="Nicol R."/>
            <person name="Norbu C."/>
            <person name="Norbu N."/>
            <person name="Novod N."/>
            <person name="O'Neill B."/>
            <person name="Osman S."/>
            <person name="Markiewicz E."/>
            <person name="Oyono O.L."/>
            <person name="Patti C."/>
            <person name="Phunkhang P."/>
            <person name="Pierre F."/>
            <person name="Priest M."/>
            <person name="Raghuraman S."/>
            <person name="Rege F."/>
            <person name="Reyes R."/>
            <person name="Rise C."/>
            <person name="Rogov P."/>
            <person name="Ross K."/>
            <person name="Ryan E."/>
            <person name="Settipalli S."/>
            <person name="Shea T."/>
            <person name="Sherpa N."/>
            <person name="Shi L."/>
            <person name="Shih D."/>
            <person name="Sparrow T."/>
            <person name="Spaulding J."/>
            <person name="Stalker J."/>
            <person name="Stange-Thomann N."/>
            <person name="Stavropoulos S."/>
            <person name="Stone C."/>
            <person name="Strader C."/>
            <person name="Tesfaye S."/>
            <person name="Thomson T."/>
            <person name="Thoulutsang Y."/>
            <person name="Thoulutsang D."/>
            <person name="Topham K."/>
            <person name="Topping I."/>
            <person name="Tsamla T."/>
            <person name="Vassiliev H."/>
            <person name="Vo A."/>
            <person name="Wangchuk T."/>
            <person name="Wangdi T."/>
            <person name="Weiand M."/>
            <person name="Wilkinson J."/>
            <person name="Wilson A."/>
            <person name="Yadav S."/>
            <person name="Young G."/>
            <person name="Yu Q."/>
            <person name="Zembek L."/>
            <person name="Zhong D."/>
            <person name="Zimmer A."/>
            <person name="Zwirko Z."/>
            <person name="Jaffe D.B."/>
            <person name="Alvarez P."/>
            <person name="Brockman W."/>
            <person name="Butler J."/>
            <person name="Chin C."/>
            <person name="Gnerre S."/>
            <person name="Grabherr M."/>
            <person name="Kleber M."/>
            <person name="Mauceli E."/>
            <person name="MacCallum I."/>
        </authorList>
    </citation>
    <scope>NUCLEOTIDE SEQUENCE [LARGE SCALE GENOMIC DNA]</scope>
    <source>
        <strain evidence="10">Tai18E2 / Tucson 14021-0261.01</strain>
    </source>
</reference>
<evidence type="ECO:0000313" key="9">
    <source>
        <dbReference type="EMBL" id="KRK04020.1"/>
    </source>
</evidence>
<keyword evidence="6" id="KW-0547">Nucleotide-binding</keyword>
<dbReference type="Pfam" id="PF20979">
    <property type="entry name" value="Arginosuc_syn_C"/>
    <property type="match status" value="1"/>
</dbReference>
<dbReference type="InterPro" id="IPR001518">
    <property type="entry name" value="Arginosuc_synth"/>
</dbReference>
<keyword evidence="4" id="KW-0436">Ligase</keyword>
<gene>
    <name evidence="9" type="primary">Dyak\GE27772</name>
    <name evidence="9" type="synonym">GE27772</name>
    <name evidence="9" type="ORF">Dyak_GE27772</name>
</gene>
<evidence type="ECO:0000256" key="5">
    <source>
        <dbReference type="ARBA" id="ARBA00022605"/>
    </source>
</evidence>
<dbReference type="UniPathway" id="UPA00068">
    <property type="reaction ID" value="UER00113"/>
</dbReference>
<dbReference type="SUPFAM" id="SSF69864">
    <property type="entry name" value="Argininosuccinate synthetase, C-terminal domain"/>
    <property type="match status" value="1"/>
</dbReference>
<dbReference type="InterPro" id="IPR024074">
    <property type="entry name" value="AS_cat/multimer_dom_body"/>
</dbReference>
<dbReference type="Proteomes" id="UP000002282">
    <property type="component" value="Chromosome 3R"/>
</dbReference>
<dbReference type="PANTHER" id="PTHR11587:SF2">
    <property type="entry name" value="ARGININOSUCCINATE SYNTHASE"/>
    <property type="match status" value="1"/>
</dbReference>
<evidence type="ECO:0000256" key="4">
    <source>
        <dbReference type="ARBA" id="ARBA00022598"/>
    </source>
</evidence>
<dbReference type="SMR" id="A0A0R1E923"/>
<evidence type="ECO:0000259" key="8">
    <source>
        <dbReference type="Pfam" id="PF20979"/>
    </source>
</evidence>
<dbReference type="GO" id="GO:0006526">
    <property type="term" value="P:L-arginine biosynthetic process"/>
    <property type="evidence" value="ECO:0007669"/>
    <property type="project" value="UniProtKB-UniPathway"/>
</dbReference>
<keyword evidence="5" id="KW-0028">Amino-acid biosynthesis</keyword>
<protein>
    <recommendedName>
        <fullName evidence="2">argininosuccinate synthase</fullName>
        <ecNumber evidence="2">6.3.4.5</ecNumber>
    </recommendedName>
</protein>
<dbReference type="EMBL" id="CM000160">
    <property type="protein sequence ID" value="KRK04020.1"/>
    <property type="molecule type" value="Genomic_DNA"/>
</dbReference>
<dbReference type="GO" id="GO:0005524">
    <property type="term" value="F:ATP binding"/>
    <property type="evidence" value="ECO:0007669"/>
    <property type="project" value="UniProtKB-KW"/>
</dbReference>
<sequence length="86" mass="9729">MADYVYNGFWFSPEATYDRKCIKLAEQRVSGKVTVELAPGYCRGVSMNVHGGYVPQDAGGFIAINAVRVREHIQEFRAYEVPKQKN</sequence>
<dbReference type="GO" id="GO:0004055">
    <property type="term" value="F:argininosuccinate synthase activity"/>
    <property type="evidence" value="ECO:0007669"/>
    <property type="project" value="UniProtKB-EC"/>
</dbReference>
<evidence type="ECO:0000256" key="1">
    <source>
        <dbReference type="ARBA" id="ARBA00004967"/>
    </source>
</evidence>
<dbReference type="Gene3D" id="1.20.5.470">
    <property type="entry name" value="Single helix bin"/>
    <property type="match status" value="1"/>
</dbReference>
<dbReference type="PANTHER" id="PTHR11587">
    <property type="entry name" value="ARGININOSUCCINATE SYNTHASE"/>
    <property type="match status" value="1"/>
</dbReference>
<dbReference type="GO" id="GO:0000053">
    <property type="term" value="P:argininosuccinate metabolic process"/>
    <property type="evidence" value="ECO:0007669"/>
    <property type="project" value="TreeGrafter"/>
</dbReference>
<dbReference type="OrthoDB" id="1688907at2759"/>
<dbReference type="GO" id="GO:0000050">
    <property type="term" value="P:urea cycle"/>
    <property type="evidence" value="ECO:0007669"/>
    <property type="project" value="TreeGrafter"/>
</dbReference>
<name>A0A0R1E923_DROYA</name>
<dbReference type="GO" id="GO:0005737">
    <property type="term" value="C:cytoplasm"/>
    <property type="evidence" value="ECO:0007669"/>
    <property type="project" value="TreeGrafter"/>
</dbReference>
<evidence type="ECO:0000256" key="3">
    <source>
        <dbReference type="ARBA" id="ARBA00022571"/>
    </source>
</evidence>
<dbReference type="Gene3D" id="3.90.1260.10">
    <property type="entry name" value="Argininosuccinate synthetase, chain A, domain 2"/>
    <property type="match status" value="1"/>
</dbReference>
<dbReference type="AlphaFoldDB" id="A0A0R1E923"/>
<evidence type="ECO:0000256" key="2">
    <source>
        <dbReference type="ARBA" id="ARBA00012286"/>
    </source>
</evidence>
<reference evidence="9 10" key="2">
    <citation type="journal article" date="2007" name="PLoS Biol.">
        <title>Principles of genome evolution in the Drosophila melanogaster species group.</title>
        <authorList>
            <person name="Ranz J.M."/>
            <person name="Maurin D."/>
            <person name="Chan Y.S."/>
            <person name="von Grotthuss M."/>
            <person name="Hillier L.W."/>
            <person name="Roote J."/>
            <person name="Ashburner M."/>
            <person name="Bergman C.M."/>
        </authorList>
    </citation>
    <scope>NUCLEOTIDE SEQUENCE [LARGE SCALE GENOMIC DNA]</scope>
    <source>
        <strain evidence="10">Tai18E2 / Tucson 14021-0261.01</strain>
    </source>
</reference>
<keyword evidence="3" id="KW-0055">Arginine biosynthesis</keyword>
<dbReference type="EC" id="6.3.4.5" evidence="2"/>
<accession>A0A0R1E923</accession>
<feature type="domain" description="Arginosuccinate synthase C-terminal" evidence="8">
    <location>
        <begin position="1"/>
        <end position="41"/>
    </location>
</feature>
<keyword evidence="7" id="KW-0067">ATP-binding</keyword>
<dbReference type="KEGG" id="dya:Dyak_GE27772"/>
<evidence type="ECO:0000256" key="6">
    <source>
        <dbReference type="ARBA" id="ARBA00022741"/>
    </source>
</evidence>
<comment type="pathway">
    <text evidence="1">Amino-acid biosynthesis; L-arginine biosynthesis; L-arginine from L-ornithine and carbamoyl phosphate: step 2/3.</text>
</comment>
<proteinExistence type="predicted"/>
<dbReference type="InterPro" id="IPR048268">
    <property type="entry name" value="Arginosuc_syn_C"/>
</dbReference>